<keyword evidence="14" id="KW-1185">Reference proteome</keyword>
<evidence type="ECO:0000313" key="13">
    <source>
        <dbReference type="EnsemblProtists" id="EOD35714"/>
    </source>
</evidence>
<dbReference type="RefSeq" id="XP_005788143.1">
    <property type="nucleotide sequence ID" value="XM_005788086.1"/>
</dbReference>
<dbReference type="KEGG" id="ehx:EMIHUDRAFT_49332"/>
<evidence type="ECO:0000256" key="6">
    <source>
        <dbReference type="ARBA" id="ARBA00022763"/>
    </source>
</evidence>
<dbReference type="HOGENOM" id="CLU_054502_2_1_1"/>
<evidence type="ECO:0000256" key="3">
    <source>
        <dbReference type="ARBA" id="ARBA00006793"/>
    </source>
</evidence>
<dbReference type="EnsemblProtists" id="EOD35714">
    <property type="protein sequence ID" value="EOD35714"/>
    <property type="gene ID" value="EMIHUDRAFT_49332"/>
</dbReference>
<evidence type="ECO:0000256" key="1">
    <source>
        <dbReference type="ARBA" id="ARBA00004123"/>
    </source>
</evidence>
<keyword evidence="5" id="KW-0547">Nucleotide-binding</keyword>
<dbReference type="STRING" id="2903.R1FQL6"/>
<dbReference type="GeneID" id="17280985"/>
<evidence type="ECO:0000256" key="10">
    <source>
        <dbReference type="ARBA" id="ARBA00023204"/>
    </source>
</evidence>
<dbReference type="InterPro" id="IPR027417">
    <property type="entry name" value="P-loop_NTPase"/>
</dbReference>
<evidence type="ECO:0000256" key="11">
    <source>
        <dbReference type="ARBA" id="ARBA00023242"/>
    </source>
</evidence>
<dbReference type="GO" id="GO:0005634">
    <property type="term" value="C:nucleus"/>
    <property type="evidence" value="ECO:0007669"/>
    <property type="project" value="UniProtKB-SubCell"/>
</dbReference>
<dbReference type="Pfam" id="PF13476">
    <property type="entry name" value="AAA_23"/>
    <property type="match status" value="1"/>
</dbReference>
<protein>
    <recommendedName>
        <fullName evidence="12">Rad50/SbcC-type AAA domain-containing protein</fullName>
    </recommendedName>
</protein>
<dbReference type="GO" id="GO:0016887">
    <property type="term" value="F:ATP hydrolysis activity"/>
    <property type="evidence" value="ECO:0007669"/>
    <property type="project" value="InterPro"/>
</dbReference>
<keyword evidence="11" id="KW-0539">Nucleus</keyword>
<dbReference type="Gene3D" id="3.40.50.300">
    <property type="entry name" value="P-loop containing nucleotide triphosphate hydrolases"/>
    <property type="match status" value="1"/>
</dbReference>
<organism evidence="13 14">
    <name type="scientific">Emiliania huxleyi (strain CCMP1516)</name>
    <dbReference type="NCBI Taxonomy" id="280463"/>
    <lineage>
        <taxon>Eukaryota</taxon>
        <taxon>Haptista</taxon>
        <taxon>Haptophyta</taxon>
        <taxon>Prymnesiophyceae</taxon>
        <taxon>Isochrysidales</taxon>
        <taxon>Noelaerhabdaceae</taxon>
        <taxon>Emiliania</taxon>
    </lineage>
</organism>
<comment type="subcellular location">
    <subcellularLocation>
        <location evidence="2">Chromosome</location>
    </subcellularLocation>
    <subcellularLocation>
        <location evidence="1">Nucleus</location>
    </subcellularLocation>
</comment>
<dbReference type="InterPro" id="IPR038729">
    <property type="entry name" value="Rad50/SbcC_AAA"/>
</dbReference>
<evidence type="ECO:0000256" key="4">
    <source>
        <dbReference type="ARBA" id="ARBA00022454"/>
    </source>
</evidence>
<dbReference type="GO" id="GO:0005524">
    <property type="term" value="F:ATP binding"/>
    <property type="evidence" value="ECO:0007669"/>
    <property type="project" value="UniProtKB-KW"/>
</dbReference>
<dbReference type="GO" id="GO:0003684">
    <property type="term" value="F:damaged DNA binding"/>
    <property type="evidence" value="ECO:0007669"/>
    <property type="project" value="TreeGrafter"/>
</dbReference>
<dbReference type="GO" id="GO:0000724">
    <property type="term" value="P:double-strand break repair via homologous recombination"/>
    <property type="evidence" value="ECO:0007669"/>
    <property type="project" value="TreeGrafter"/>
</dbReference>
<accession>A0A0D3KIX9</accession>
<comment type="similarity">
    <text evidence="3">Belongs to the SMC family. SMC6 subfamily.</text>
</comment>
<evidence type="ECO:0000256" key="5">
    <source>
        <dbReference type="ARBA" id="ARBA00022741"/>
    </source>
</evidence>
<keyword evidence="8" id="KW-0175">Coiled coil</keyword>
<reference evidence="14" key="1">
    <citation type="journal article" date="2013" name="Nature">
        <title>Pan genome of the phytoplankton Emiliania underpins its global distribution.</title>
        <authorList>
            <person name="Read B.A."/>
            <person name="Kegel J."/>
            <person name="Klute M.J."/>
            <person name="Kuo A."/>
            <person name="Lefebvre S.C."/>
            <person name="Maumus F."/>
            <person name="Mayer C."/>
            <person name="Miller J."/>
            <person name="Monier A."/>
            <person name="Salamov A."/>
            <person name="Young J."/>
            <person name="Aguilar M."/>
            <person name="Claverie J.M."/>
            <person name="Frickenhaus S."/>
            <person name="Gonzalez K."/>
            <person name="Herman E.K."/>
            <person name="Lin Y.C."/>
            <person name="Napier J."/>
            <person name="Ogata H."/>
            <person name="Sarno A.F."/>
            <person name="Shmutz J."/>
            <person name="Schroeder D."/>
            <person name="de Vargas C."/>
            <person name="Verret F."/>
            <person name="von Dassow P."/>
            <person name="Valentin K."/>
            <person name="Van de Peer Y."/>
            <person name="Wheeler G."/>
            <person name="Dacks J.B."/>
            <person name="Delwiche C.F."/>
            <person name="Dyhrman S.T."/>
            <person name="Glockner G."/>
            <person name="John U."/>
            <person name="Richards T."/>
            <person name="Worden A.Z."/>
            <person name="Zhang X."/>
            <person name="Grigoriev I.V."/>
            <person name="Allen A.E."/>
            <person name="Bidle K."/>
            <person name="Borodovsky M."/>
            <person name="Bowler C."/>
            <person name="Brownlee C."/>
            <person name="Cock J.M."/>
            <person name="Elias M."/>
            <person name="Gladyshev V.N."/>
            <person name="Groth M."/>
            <person name="Guda C."/>
            <person name="Hadaegh A."/>
            <person name="Iglesias-Rodriguez M.D."/>
            <person name="Jenkins J."/>
            <person name="Jones B.M."/>
            <person name="Lawson T."/>
            <person name="Leese F."/>
            <person name="Lindquist E."/>
            <person name="Lobanov A."/>
            <person name="Lomsadze A."/>
            <person name="Malik S.B."/>
            <person name="Marsh M.E."/>
            <person name="Mackinder L."/>
            <person name="Mock T."/>
            <person name="Mueller-Roeber B."/>
            <person name="Pagarete A."/>
            <person name="Parker M."/>
            <person name="Probert I."/>
            <person name="Quesneville H."/>
            <person name="Raines C."/>
            <person name="Rensing S.A."/>
            <person name="Riano-Pachon D.M."/>
            <person name="Richier S."/>
            <person name="Rokitta S."/>
            <person name="Shiraiwa Y."/>
            <person name="Soanes D.M."/>
            <person name="van der Giezen M."/>
            <person name="Wahlund T.M."/>
            <person name="Williams B."/>
            <person name="Wilson W."/>
            <person name="Wolfe G."/>
            <person name="Wurch L.L."/>
        </authorList>
    </citation>
    <scope>NUCLEOTIDE SEQUENCE</scope>
</reference>
<dbReference type="PANTHER" id="PTHR19306:SF6">
    <property type="entry name" value="STRUCTURAL MAINTENANCE OF CHROMOSOMES PROTEIN 6"/>
    <property type="match status" value="1"/>
</dbReference>
<dbReference type="AlphaFoldDB" id="A0A0D3KIX9"/>
<dbReference type="PANTHER" id="PTHR19306">
    <property type="entry name" value="STRUCTURAL MAINTENANCE OF CHROMOSOMES 5,6 SMC5, SMC6"/>
    <property type="match status" value="1"/>
</dbReference>
<dbReference type="GO" id="GO:0030915">
    <property type="term" value="C:Smc5-Smc6 complex"/>
    <property type="evidence" value="ECO:0007669"/>
    <property type="project" value="TreeGrafter"/>
</dbReference>
<keyword evidence="9" id="KW-0233">DNA recombination</keyword>
<dbReference type="Proteomes" id="UP000013827">
    <property type="component" value="Unassembled WGS sequence"/>
</dbReference>
<dbReference type="PaxDb" id="2903-EOD35714"/>
<reference evidence="13" key="2">
    <citation type="submission" date="2024-10" db="UniProtKB">
        <authorList>
            <consortium name="EnsemblProtists"/>
        </authorList>
    </citation>
    <scope>IDENTIFICATION</scope>
</reference>
<proteinExistence type="inferred from homology"/>
<dbReference type="eggNOG" id="KOG0250">
    <property type="taxonomic scope" value="Eukaryota"/>
</dbReference>
<evidence type="ECO:0000256" key="2">
    <source>
        <dbReference type="ARBA" id="ARBA00004286"/>
    </source>
</evidence>
<evidence type="ECO:0000256" key="7">
    <source>
        <dbReference type="ARBA" id="ARBA00022840"/>
    </source>
</evidence>
<evidence type="ECO:0000313" key="14">
    <source>
        <dbReference type="Proteomes" id="UP000013827"/>
    </source>
</evidence>
<sequence length="108" mass="11706">QEYENGVVREVVVENFMNHSHLRVELDPHVNFIVGKNGSGKSAVVLALQAGLGCKAQASGKNTSTHKNYIKHGADSACIKIHIANGGGDPYRPDDFGETVVVEHRIEK</sequence>
<keyword evidence="10" id="KW-0234">DNA repair</keyword>
<dbReference type="GO" id="GO:0035861">
    <property type="term" value="C:site of double-strand break"/>
    <property type="evidence" value="ECO:0007669"/>
    <property type="project" value="TreeGrafter"/>
</dbReference>
<dbReference type="GO" id="GO:0003697">
    <property type="term" value="F:single-stranded DNA binding"/>
    <property type="evidence" value="ECO:0007669"/>
    <property type="project" value="TreeGrafter"/>
</dbReference>
<dbReference type="SUPFAM" id="SSF52540">
    <property type="entry name" value="P-loop containing nucleoside triphosphate hydrolases"/>
    <property type="match status" value="1"/>
</dbReference>
<evidence type="ECO:0000256" key="8">
    <source>
        <dbReference type="ARBA" id="ARBA00023054"/>
    </source>
</evidence>
<evidence type="ECO:0000256" key="9">
    <source>
        <dbReference type="ARBA" id="ARBA00023172"/>
    </source>
</evidence>
<feature type="domain" description="Rad50/SbcC-type AAA" evidence="12">
    <location>
        <begin position="11"/>
        <end position="89"/>
    </location>
</feature>
<name>A0A0D3KIX9_EMIH1</name>
<keyword evidence="6" id="KW-0227">DNA damage</keyword>
<keyword evidence="7" id="KW-0067">ATP-binding</keyword>
<keyword evidence="4" id="KW-0158">Chromosome</keyword>
<evidence type="ECO:0000259" key="12">
    <source>
        <dbReference type="Pfam" id="PF13476"/>
    </source>
</evidence>